<organism evidence="1 2">
    <name type="scientific">Methanosarcina acetivorans</name>
    <dbReference type="NCBI Taxonomy" id="2214"/>
    <lineage>
        <taxon>Archaea</taxon>
        <taxon>Methanobacteriati</taxon>
        <taxon>Methanobacteriota</taxon>
        <taxon>Stenosarchaea group</taxon>
        <taxon>Methanomicrobia</taxon>
        <taxon>Methanosarcinales</taxon>
        <taxon>Methanosarcinaceae</taxon>
        <taxon>Methanosarcina</taxon>
    </lineage>
</organism>
<proteinExistence type="predicted"/>
<sequence length="110" mass="12564">MPREFTQMDIDIFNKLAPEAGGNQISKEAGHHFPFILRPVSHKFAESPEDFRERLERLNAEELDYLVGLALEGKEDIQSLDEDLEELIAVVEEKLSPEKAKQLKDLVGIF</sequence>
<dbReference type="GeneID" id="1475440"/>
<gene>
    <name evidence="1" type="ORF">HA338_12675</name>
</gene>
<dbReference type="Proteomes" id="UP000600774">
    <property type="component" value="Unassembled WGS sequence"/>
</dbReference>
<dbReference type="RefSeq" id="WP_011023462.1">
    <property type="nucleotide sequence ID" value="NZ_DUJU01000142.1"/>
</dbReference>
<comment type="caution">
    <text evidence="1">The sequence shown here is derived from an EMBL/GenBank/DDBJ whole genome shotgun (WGS) entry which is preliminary data.</text>
</comment>
<evidence type="ECO:0000313" key="1">
    <source>
        <dbReference type="EMBL" id="HIH94828.1"/>
    </source>
</evidence>
<dbReference type="EMBL" id="DUJU01000142">
    <property type="protein sequence ID" value="HIH94828.1"/>
    <property type="molecule type" value="Genomic_DNA"/>
</dbReference>
<dbReference type="OMA" id="PYPFILR"/>
<accession>A0A832SKH9</accession>
<reference evidence="1" key="1">
    <citation type="journal article" date="2020" name="bioRxiv">
        <title>A rank-normalized archaeal taxonomy based on genome phylogeny resolves widespread incomplete and uneven classifications.</title>
        <authorList>
            <person name="Rinke C."/>
            <person name="Chuvochina M."/>
            <person name="Mussig A.J."/>
            <person name="Chaumeil P.-A."/>
            <person name="Waite D.W."/>
            <person name="Whitman W.B."/>
            <person name="Parks D.H."/>
            <person name="Hugenholtz P."/>
        </authorList>
    </citation>
    <scope>NUCLEOTIDE SEQUENCE</scope>
    <source>
        <strain evidence="1">UBA8876</strain>
    </source>
</reference>
<evidence type="ECO:0000313" key="2">
    <source>
        <dbReference type="Proteomes" id="UP000600774"/>
    </source>
</evidence>
<dbReference type="AlphaFoldDB" id="A0A832SKH9"/>
<name>A0A832SKH9_9EURY</name>
<protein>
    <submittedName>
        <fullName evidence="1">Uncharacterized protein</fullName>
    </submittedName>
</protein>